<dbReference type="SUPFAM" id="SSF46955">
    <property type="entry name" value="Putative DNA-binding domain"/>
    <property type="match status" value="1"/>
</dbReference>
<evidence type="ECO:0000256" key="3">
    <source>
        <dbReference type="ARBA" id="ARBA00023125"/>
    </source>
</evidence>
<keyword evidence="4" id="KW-0804">Transcription</keyword>
<accession>A0AB73T013</accession>
<keyword evidence="7" id="KW-1185">Reference proteome</keyword>
<dbReference type="Gene3D" id="3.40.50.150">
    <property type="entry name" value="Vaccinia Virus protein VP39"/>
    <property type="match status" value="1"/>
</dbReference>
<organism evidence="6 7">
    <name type="scientific">Murimonas intestini</name>
    <dbReference type="NCBI Taxonomy" id="1337051"/>
    <lineage>
        <taxon>Bacteria</taxon>
        <taxon>Bacillati</taxon>
        <taxon>Bacillota</taxon>
        <taxon>Clostridia</taxon>
        <taxon>Lachnospirales</taxon>
        <taxon>Lachnospiraceae</taxon>
        <taxon>Murimonas</taxon>
    </lineage>
</organism>
<dbReference type="PANTHER" id="PTHR30204">
    <property type="entry name" value="REDOX-CYCLING DRUG-SENSING TRANSCRIPTIONAL ACTIVATOR SOXR"/>
    <property type="match status" value="1"/>
</dbReference>
<feature type="domain" description="HTH merR-type" evidence="5">
    <location>
        <begin position="1"/>
        <end position="69"/>
    </location>
</feature>
<reference evidence="6 7" key="1">
    <citation type="submission" date="2018-05" db="EMBL/GenBank/DDBJ databases">
        <authorList>
            <person name="Goeker M."/>
            <person name="Huntemann M."/>
            <person name="Clum A."/>
            <person name="Pillay M."/>
            <person name="Palaniappan K."/>
            <person name="Varghese N."/>
            <person name="Mikhailova N."/>
            <person name="Stamatis D."/>
            <person name="Reddy T."/>
            <person name="Daum C."/>
            <person name="Shapiro N."/>
            <person name="Ivanova N."/>
            <person name="Kyrpides N."/>
            <person name="Woyke T."/>
        </authorList>
    </citation>
    <scope>NUCLEOTIDE SEQUENCE [LARGE SCALE GENOMIC DNA]</scope>
    <source>
        <strain evidence="6 7">DSM 26524</strain>
    </source>
</reference>
<proteinExistence type="predicted"/>
<dbReference type="InterPro" id="IPR047057">
    <property type="entry name" value="MerR_fam"/>
</dbReference>
<evidence type="ECO:0000256" key="4">
    <source>
        <dbReference type="ARBA" id="ARBA00023163"/>
    </source>
</evidence>
<protein>
    <submittedName>
        <fullName evidence="6">AdoMet-dependent methyltransferase</fullName>
    </submittedName>
</protein>
<evidence type="ECO:0000256" key="2">
    <source>
        <dbReference type="ARBA" id="ARBA00023015"/>
    </source>
</evidence>
<keyword evidence="6" id="KW-0808">Transferase</keyword>
<keyword evidence="2" id="KW-0805">Transcription regulation</keyword>
<dbReference type="Gene3D" id="1.10.1660.10">
    <property type="match status" value="1"/>
</dbReference>
<dbReference type="SMART" id="SM00422">
    <property type="entry name" value="HTH_MERR"/>
    <property type="match status" value="1"/>
</dbReference>
<evidence type="ECO:0000313" key="7">
    <source>
        <dbReference type="Proteomes" id="UP000245412"/>
    </source>
</evidence>
<dbReference type="AlphaFoldDB" id="A0AB73T013"/>
<name>A0AB73T013_9FIRM</name>
<keyword evidence="1" id="KW-0678">Repressor</keyword>
<sequence length="348" mass="39442">MYSIKQVSEKLNIQANAVRFYEEKGLISPGRGENNYREYSVEDISRLEMIILYRKMGFSIEAIGSVMAAHSGDELLNQFVAQYNILNQHIHTMTKVRETLGESIELMLNSSGPCDDILEKMEKTADIITASNEWEDKWNFDNWASHYDADIRRGGQGLDFYVHYDEVICCAAGAAKGKRIVEIGIGTGNLAAEILKRGIRPEDYTGVDQSVNMLREAGKKCPGIQLRIGTFLQLPLGDNVCDTVISSYAFHHCSHDEKILAIAEMDRIAEGHGRIVIADLMFADENARKEYEEKCSERAKDVLNDEFFGNADEIEGMLKAQGYECRHERVDELIWVIWADKRQSSCNY</sequence>
<evidence type="ECO:0000256" key="1">
    <source>
        <dbReference type="ARBA" id="ARBA00022491"/>
    </source>
</evidence>
<dbReference type="GO" id="GO:0003700">
    <property type="term" value="F:DNA-binding transcription factor activity"/>
    <property type="evidence" value="ECO:0007669"/>
    <property type="project" value="InterPro"/>
</dbReference>
<dbReference type="EMBL" id="QGGY01000014">
    <property type="protein sequence ID" value="PWJ73081.1"/>
    <property type="molecule type" value="Genomic_DNA"/>
</dbReference>
<dbReference type="PROSITE" id="PS50937">
    <property type="entry name" value="HTH_MERR_2"/>
    <property type="match status" value="1"/>
</dbReference>
<dbReference type="GO" id="GO:0003677">
    <property type="term" value="F:DNA binding"/>
    <property type="evidence" value="ECO:0007669"/>
    <property type="project" value="UniProtKB-KW"/>
</dbReference>
<dbReference type="RefSeq" id="WP_109747945.1">
    <property type="nucleotide sequence ID" value="NZ_JANKBI010000014.1"/>
</dbReference>
<gene>
    <name evidence="6" type="ORF">C7383_11448</name>
</gene>
<dbReference type="CDD" id="cd02440">
    <property type="entry name" value="AdoMet_MTases"/>
    <property type="match status" value="1"/>
</dbReference>
<dbReference type="InterPro" id="IPR000551">
    <property type="entry name" value="MerR-type_HTH_dom"/>
</dbReference>
<evidence type="ECO:0000259" key="5">
    <source>
        <dbReference type="PROSITE" id="PS50937"/>
    </source>
</evidence>
<dbReference type="InterPro" id="IPR029063">
    <property type="entry name" value="SAM-dependent_MTases_sf"/>
</dbReference>
<dbReference type="CDD" id="cd00592">
    <property type="entry name" value="HTH_MerR-like"/>
    <property type="match status" value="1"/>
</dbReference>
<dbReference type="InterPro" id="IPR009061">
    <property type="entry name" value="DNA-bd_dom_put_sf"/>
</dbReference>
<dbReference type="Proteomes" id="UP000245412">
    <property type="component" value="Unassembled WGS sequence"/>
</dbReference>
<dbReference type="GO" id="GO:0032259">
    <property type="term" value="P:methylation"/>
    <property type="evidence" value="ECO:0007669"/>
    <property type="project" value="UniProtKB-KW"/>
</dbReference>
<dbReference type="Pfam" id="PF13411">
    <property type="entry name" value="MerR_1"/>
    <property type="match status" value="1"/>
</dbReference>
<comment type="caution">
    <text evidence="6">The sequence shown here is derived from an EMBL/GenBank/DDBJ whole genome shotgun (WGS) entry which is preliminary data.</text>
</comment>
<keyword evidence="6" id="KW-0489">Methyltransferase</keyword>
<dbReference type="PANTHER" id="PTHR30204:SF69">
    <property type="entry name" value="MERR-FAMILY TRANSCRIPTIONAL REGULATOR"/>
    <property type="match status" value="1"/>
</dbReference>
<dbReference type="Pfam" id="PF08241">
    <property type="entry name" value="Methyltransf_11"/>
    <property type="match status" value="1"/>
</dbReference>
<evidence type="ECO:0000313" key="6">
    <source>
        <dbReference type="EMBL" id="PWJ73081.1"/>
    </source>
</evidence>
<dbReference type="GO" id="GO:0008757">
    <property type="term" value="F:S-adenosylmethionine-dependent methyltransferase activity"/>
    <property type="evidence" value="ECO:0007669"/>
    <property type="project" value="InterPro"/>
</dbReference>
<keyword evidence="3" id="KW-0238">DNA-binding</keyword>
<dbReference type="InterPro" id="IPR013216">
    <property type="entry name" value="Methyltransf_11"/>
</dbReference>
<dbReference type="SUPFAM" id="SSF53335">
    <property type="entry name" value="S-adenosyl-L-methionine-dependent methyltransferases"/>
    <property type="match status" value="1"/>
</dbReference>